<dbReference type="RefSeq" id="WP_263723177.1">
    <property type="nucleotide sequence ID" value="NZ_JAOWLA010000023.1"/>
</dbReference>
<reference evidence="7 8" key="1">
    <citation type="submission" date="2022-10" db="EMBL/GenBank/DDBJ databases">
        <title>Defluviimonas sp. nov., isolated from ocean surface water.</title>
        <authorList>
            <person name="He W."/>
            <person name="Wang L."/>
            <person name="Zhang D.-F."/>
        </authorList>
    </citation>
    <scope>NUCLEOTIDE SEQUENCE [LARGE SCALE GENOMIC DNA]</scope>
    <source>
        <strain evidence="7 8">WL0075</strain>
    </source>
</reference>
<accession>A0ABT2Z789</accession>
<keyword evidence="4" id="KW-0274">FAD</keyword>
<dbReference type="SUPFAM" id="SSF56176">
    <property type="entry name" value="FAD-binding/transporter-associated domain-like"/>
    <property type="match status" value="1"/>
</dbReference>
<dbReference type="Pfam" id="PF01565">
    <property type="entry name" value="FAD_binding_4"/>
    <property type="match status" value="1"/>
</dbReference>
<comment type="caution">
    <text evidence="7">The sequence shown here is derived from an EMBL/GenBank/DDBJ whole genome shotgun (WGS) entry which is preliminary data.</text>
</comment>
<proteinExistence type="inferred from homology"/>
<evidence type="ECO:0000313" key="7">
    <source>
        <dbReference type="EMBL" id="MCV2866641.1"/>
    </source>
</evidence>
<dbReference type="Gene3D" id="3.30.465.10">
    <property type="match status" value="1"/>
</dbReference>
<dbReference type="PANTHER" id="PTHR42973:SF39">
    <property type="entry name" value="FAD-BINDING PCMH-TYPE DOMAIN-CONTAINING PROTEIN"/>
    <property type="match status" value="1"/>
</dbReference>
<gene>
    <name evidence="7" type="ORF">OE647_18185</name>
</gene>
<dbReference type="Proteomes" id="UP001652503">
    <property type="component" value="Unassembled WGS sequence"/>
</dbReference>
<name>A0ABT2Z789_9RHOB</name>
<evidence type="ECO:0000256" key="3">
    <source>
        <dbReference type="ARBA" id="ARBA00022630"/>
    </source>
</evidence>
<sequence length="452" mass="47988">MAHDILKARIRGTVITRFDPNHAAASDELVWNGRKPERRAQLIVRAANVRDVQEAVRYASEHGLTVSARGGGHQFTGIAARADMVIDLGALDSLRIDVEARTAELGPAVTNIRLASALERHVLGFPTGHCGDVTVSGYLLGGGVGWNSSAWGIACFSVFELDVVMADGQLLTVNQDSHPEIFWAARGAGPAFFGIVTAFRVHLYEGPKAANSLVRVYPASAAEVVADWAERAVARSPAHVEFTVKIDQTPDGAILAAIANIFAVDPADAEAIGVDLWHDAPAGTLELAGPMPTPIPSLYAMTAASTPTGSRYGVDALWSEGSFSEALSASLLAIQSAPSPQSFGLVSLRSNAEPLPDTAAFSVTGRVFSILYGIWAEAEQDELNLTWLREAVARFRSFATGTYVGEADLDRPGPSIPTLSDPSAARLAELSRRYDPHARFASASLTLHRSAA</sequence>
<dbReference type="Gene3D" id="3.40.462.20">
    <property type="match status" value="1"/>
</dbReference>
<dbReference type="EMBL" id="JAOWLA010000023">
    <property type="protein sequence ID" value="MCV2866641.1"/>
    <property type="molecule type" value="Genomic_DNA"/>
</dbReference>
<feature type="domain" description="FAD-binding PCMH-type" evidence="6">
    <location>
        <begin position="35"/>
        <end position="206"/>
    </location>
</feature>
<dbReference type="InterPro" id="IPR036318">
    <property type="entry name" value="FAD-bd_PCMH-like_sf"/>
</dbReference>
<comment type="cofactor">
    <cofactor evidence="1">
        <name>FAD</name>
        <dbReference type="ChEBI" id="CHEBI:57692"/>
    </cofactor>
</comment>
<dbReference type="InterPro" id="IPR050416">
    <property type="entry name" value="FAD-linked_Oxidoreductase"/>
</dbReference>
<evidence type="ECO:0000256" key="1">
    <source>
        <dbReference type="ARBA" id="ARBA00001974"/>
    </source>
</evidence>
<evidence type="ECO:0000256" key="4">
    <source>
        <dbReference type="ARBA" id="ARBA00022827"/>
    </source>
</evidence>
<dbReference type="Gene3D" id="3.30.43.10">
    <property type="entry name" value="Uridine Diphospho-n-acetylenolpyruvylglucosamine Reductase, domain 2"/>
    <property type="match status" value="1"/>
</dbReference>
<keyword evidence="5" id="KW-0560">Oxidoreductase</keyword>
<dbReference type="InterPro" id="IPR016166">
    <property type="entry name" value="FAD-bd_PCMH"/>
</dbReference>
<dbReference type="InterPro" id="IPR016169">
    <property type="entry name" value="FAD-bd_PCMH_sub2"/>
</dbReference>
<evidence type="ECO:0000256" key="2">
    <source>
        <dbReference type="ARBA" id="ARBA00005466"/>
    </source>
</evidence>
<evidence type="ECO:0000313" key="8">
    <source>
        <dbReference type="Proteomes" id="UP001652503"/>
    </source>
</evidence>
<keyword evidence="3" id="KW-0285">Flavoprotein</keyword>
<dbReference type="InterPro" id="IPR016167">
    <property type="entry name" value="FAD-bd_PCMH_sub1"/>
</dbReference>
<dbReference type="PANTHER" id="PTHR42973">
    <property type="entry name" value="BINDING OXIDOREDUCTASE, PUTATIVE (AFU_ORTHOLOGUE AFUA_1G17690)-RELATED"/>
    <property type="match status" value="1"/>
</dbReference>
<comment type="similarity">
    <text evidence="2">Belongs to the oxygen-dependent FAD-linked oxidoreductase family.</text>
</comment>
<organism evidence="7 8">
    <name type="scientific">Albidovulum sediminicola</name>
    <dbReference type="NCBI Taxonomy" id="2984331"/>
    <lineage>
        <taxon>Bacteria</taxon>
        <taxon>Pseudomonadati</taxon>
        <taxon>Pseudomonadota</taxon>
        <taxon>Alphaproteobacteria</taxon>
        <taxon>Rhodobacterales</taxon>
        <taxon>Paracoccaceae</taxon>
        <taxon>Albidovulum</taxon>
    </lineage>
</organism>
<protein>
    <submittedName>
        <fullName evidence="7">FAD-binding oxidoreductase</fullName>
    </submittedName>
</protein>
<dbReference type="InterPro" id="IPR006094">
    <property type="entry name" value="Oxid_FAD_bind_N"/>
</dbReference>
<dbReference type="PROSITE" id="PS51387">
    <property type="entry name" value="FAD_PCMH"/>
    <property type="match status" value="1"/>
</dbReference>
<evidence type="ECO:0000256" key="5">
    <source>
        <dbReference type="ARBA" id="ARBA00023002"/>
    </source>
</evidence>
<evidence type="ECO:0000259" key="6">
    <source>
        <dbReference type="PROSITE" id="PS51387"/>
    </source>
</evidence>
<keyword evidence="8" id="KW-1185">Reference proteome</keyword>